<dbReference type="OrthoDB" id="331699at2759"/>
<keyword evidence="3" id="KW-0378">Hydrolase</keyword>
<name>A0A1S4A2Y4_TOBAC</name>
<dbReference type="RefSeq" id="XP_016470944.1">
    <property type="nucleotide sequence ID" value="XM_016615458.1"/>
</dbReference>
<dbReference type="AlphaFoldDB" id="A0A1S4A2Y4"/>
<evidence type="ECO:0000256" key="2">
    <source>
        <dbReference type="ARBA" id="ARBA00022737"/>
    </source>
</evidence>
<evidence type="ECO:0000256" key="4">
    <source>
        <dbReference type="ARBA" id="ARBA00022946"/>
    </source>
</evidence>
<dbReference type="GO" id="GO:0006637">
    <property type="term" value="P:acyl-CoA metabolic process"/>
    <property type="evidence" value="ECO:0000318"/>
    <property type="project" value="GO_Central"/>
</dbReference>
<gene>
    <name evidence="6" type="primary">LOC107793172</name>
</gene>
<comment type="similarity">
    <text evidence="1">Belongs to the acyl coenzyme A hydrolase family.</text>
</comment>
<keyword evidence="5" id="KW-1185">Reference proteome</keyword>
<dbReference type="InterPro" id="IPR029069">
    <property type="entry name" value="HotDog_dom_sf"/>
</dbReference>
<dbReference type="GO" id="GO:0047617">
    <property type="term" value="F:fatty acyl-CoA hydrolase activity"/>
    <property type="evidence" value="ECO:0000318"/>
    <property type="project" value="GO_Central"/>
</dbReference>
<dbReference type="PANTHER" id="PTHR12655">
    <property type="entry name" value="ACYL-COA THIOESTERASE"/>
    <property type="match status" value="1"/>
</dbReference>
<dbReference type="GeneID" id="107793172"/>
<dbReference type="Proteomes" id="UP000790787">
    <property type="component" value="Chromosome 20"/>
</dbReference>
<dbReference type="PaxDb" id="4097-A0A1S4A2Y4"/>
<evidence type="ECO:0000313" key="6">
    <source>
        <dbReference type="RefSeq" id="XP_016470944.2"/>
    </source>
</evidence>
<evidence type="ECO:0000256" key="3">
    <source>
        <dbReference type="ARBA" id="ARBA00022801"/>
    </source>
</evidence>
<dbReference type="PROSITE" id="PS51770">
    <property type="entry name" value="HOTDOG_ACOT"/>
    <property type="match status" value="2"/>
</dbReference>
<dbReference type="STRING" id="4097.A0A1S4A2Y4"/>
<dbReference type="RefSeq" id="XP_016470944.2">
    <property type="nucleotide sequence ID" value="XM_016615458.2"/>
</dbReference>
<reference evidence="5" key="1">
    <citation type="journal article" date="2014" name="Nat. Commun.">
        <title>The tobacco genome sequence and its comparison with those of tomato and potato.</title>
        <authorList>
            <person name="Sierro N."/>
            <person name="Battey J.N."/>
            <person name="Ouadi S."/>
            <person name="Bakaher N."/>
            <person name="Bovet L."/>
            <person name="Willig A."/>
            <person name="Goepfert S."/>
            <person name="Peitsch M.C."/>
            <person name="Ivanov N.V."/>
        </authorList>
    </citation>
    <scope>NUCLEOTIDE SEQUENCE [LARGE SCALE GENOMIC DNA]</scope>
</reference>
<evidence type="ECO:0000256" key="1">
    <source>
        <dbReference type="ARBA" id="ARBA00010458"/>
    </source>
</evidence>
<dbReference type="Gene3D" id="3.10.129.10">
    <property type="entry name" value="Hotdog Thioesterase"/>
    <property type="match status" value="2"/>
</dbReference>
<dbReference type="SUPFAM" id="SSF54637">
    <property type="entry name" value="Thioesterase/thiol ester dehydrase-isomerase"/>
    <property type="match status" value="2"/>
</dbReference>
<keyword evidence="4" id="KW-0809">Transit peptide</keyword>
<sequence length="526" mass="59353">MKPPTKPVCHHFFKPSSLNFHFNFLKYEENASLYTLISYFSTSQSYNSETKNFVKELNGDITSCPNLLRKKKSKFAHFLGSSNDNYLNTFVSPEKQLTGRNANTNSNISAEPPVEGSTGSSIREPNSLLLFMHHSPVKNAMWEARSSIFGRPSISAVAQSLQNDLIAKTPLRSRTSVLFKFSSDYELRERYRNPRNKIRIGKLVEDLDALAATISYKHCSSNDGSARSIKLVTASMEKMILKRSIRIDTDLTIEGAVIWVGSSSLEIQLEVIQSTPDHFPAETCNTTESVALTANFTFVARDPMTGKSARINAILPETEKEKLLWKEAEERNKMRKEKREQQKMDTNGDNGNRLINKLLAEALLDRDSILIKETCLQNSLICQPEQRNIHGQIFGGFLMRKAFELAYATAYSFAGSTPCFVEVDCVDFLKPVDVGDFLQLKSCVLYTELENSSWPLINVEVVAHVTQPEHLSSEVSNNFYFTFTVCSDSLKNGLKIRNVVPGTEEEARLVIEHIDVNKQKRLKECV</sequence>
<reference evidence="6" key="2">
    <citation type="submission" date="2025-08" db="UniProtKB">
        <authorList>
            <consortium name="RefSeq"/>
        </authorList>
    </citation>
    <scope>IDENTIFICATION</scope>
    <source>
        <tissue evidence="6">Leaf</tissue>
    </source>
</reference>
<dbReference type="CDD" id="cd03442">
    <property type="entry name" value="BFIT_BACH"/>
    <property type="match status" value="2"/>
</dbReference>
<dbReference type="SMR" id="A0A1S4A2Y4"/>
<evidence type="ECO:0000313" key="5">
    <source>
        <dbReference type="Proteomes" id="UP000790787"/>
    </source>
</evidence>
<dbReference type="InterPro" id="IPR033120">
    <property type="entry name" value="HOTDOG_ACOT"/>
</dbReference>
<dbReference type="FunFam" id="3.10.129.10:FF:000023">
    <property type="entry name" value="Acyl-coenzyme A thioesterase 9, mitochondrial"/>
    <property type="match status" value="1"/>
</dbReference>
<organism evidence="5 6">
    <name type="scientific">Nicotiana tabacum</name>
    <name type="common">Common tobacco</name>
    <dbReference type="NCBI Taxonomy" id="4097"/>
    <lineage>
        <taxon>Eukaryota</taxon>
        <taxon>Viridiplantae</taxon>
        <taxon>Streptophyta</taxon>
        <taxon>Embryophyta</taxon>
        <taxon>Tracheophyta</taxon>
        <taxon>Spermatophyta</taxon>
        <taxon>Magnoliopsida</taxon>
        <taxon>eudicotyledons</taxon>
        <taxon>Gunneridae</taxon>
        <taxon>Pentapetalae</taxon>
        <taxon>asterids</taxon>
        <taxon>lamiids</taxon>
        <taxon>Solanales</taxon>
        <taxon>Solanaceae</taxon>
        <taxon>Nicotianoideae</taxon>
        <taxon>Nicotianeae</taxon>
        <taxon>Nicotiana</taxon>
    </lineage>
</organism>
<dbReference type="KEGG" id="nta:107793172"/>
<keyword evidence="2" id="KW-0677">Repeat</keyword>
<accession>A0A1S4A2Y4</accession>
<protein>
    <submittedName>
        <fullName evidence="6">Acyl-coenzyme A thioesterase 2, chloroplastic isoform X1</fullName>
    </submittedName>
</protein>
<dbReference type="PANTHER" id="PTHR12655:SF7">
    <property type="entry name" value="ACYL-COENZYME A THIOESTERASE 9, MITOCHONDRIAL-LIKE"/>
    <property type="match status" value="1"/>
</dbReference>
<proteinExistence type="inferred from homology"/>